<evidence type="ECO:0000313" key="6">
    <source>
        <dbReference type="Proteomes" id="UP000000311"/>
    </source>
</evidence>
<dbReference type="OrthoDB" id="6612717at2759"/>
<dbReference type="Proteomes" id="UP000000311">
    <property type="component" value="Unassembled WGS sequence"/>
</dbReference>
<evidence type="ECO:0000313" key="5">
    <source>
        <dbReference type="EMBL" id="EFN69575.1"/>
    </source>
</evidence>
<dbReference type="InParanoid" id="E2AAH4"/>
<evidence type="ECO:0000256" key="3">
    <source>
        <dbReference type="ARBA" id="ARBA00023242"/>
    </source>
</evidence>
<comment type="subcellular location">
    <subcellularLocation>
        <location evidence="1">Nucleus</location>
    </subcellularLocation>
</comment>
<evidence type="ECO:0000256" key="4">
    <source>
        <dbReference type="SAM" id="MobiDB-lite"/>
    </source>
</evidence>
<gene>
    <name evidence="5" type="ORF">EAG_04521</name>
</gene>
<sequence length="850" mass="93395">MDSPGSKALEAAKNIKDLAIFKKPIGSAKKSKSTQPKILDEDTYIEKMSEIIQRDFFPHLEKLQAQNEYLDALEQNDIKRMRELYAKYSSGRPVTERPVSPATFETPQRRAESDELPCTSEVSSQETPVEYAKKDSKEENKTGLDDYLSSHTSEDNASFEEMMVEAENKRKLKYAWLYEAEEKSKAWLTIDKPTTDVLAIEGSNSRPKQVDSWTYKNKNYIMYIPDGVELTAEEKIELAKNKQSVTHENTRLRINPFNEQQNKETINELAKSQSRANDGKIGVDGKEVVRNATPRVNGFSFVATPSPRPGECESPLMTWGQIEGTPFRLDGGDTPLLRTSQGPSFRIAEPPKREQLALQLAEKAGERHRDRKNKALEAARKSLATVLGGSSSFNTFLNGASSNSGCGCGKKSEPLTMRELLSDTNKQIVPSFPPIGDLCYPSKVQNGKVQAITTTKTKVTPAYPSKITCSSPTPEQVQVCVQTLNGHVDEAGMRKLGLTSTYNVASDGLFRRLSSINAFGSANSLGKYISNNAGSLGGYSSSGSVGYSGAKGSVGGYSSTGGYNTYGSGYAGTSVGSLGQFNSKTSSYENEFGSDVEVAGSYRSNCGDFGDEADLPKDYSYPRLPADPVSLSLAYRNIFSPINVAYNKKVRFVPEDKLSFGHRTIPNETPSNKKKLEVPEEKLQILDKPVVELKPIPSVPITITYNEQEEAKLAELEAIERERIHQEEVAEEQPGHFITYGDLGFTPINGALPGKLSSPVPSMGAIDTFNAEDDDRGCGPVGPPASDYVPGTVVINQEIVNEDEIEDGIQTDEDYEHNDDDEEDYDEYSSGIFDRLRSSAQKYGHPCGVL</sequence>
<keyword evidence="6" id="KW-1185">Reference proteome</keyword>
<name>E2AAH4_CAMFO</name>
<evidence type="ECO:0000256" key="1">
    <source>
        <dbReference type="ARBA" id="ARBA00004123"/>
    </source>
</evidence>
<feature type="region of interest" description="Disordered" evidence="4">
    <location>
        <begin position="804"/>
        <end position="827"/>
    </location>
</feature>
<proteinExistence type="inferred from homology"/>
<feature type="region of interest" description="Disordered" evidence="4">
    <location>
        <begin position="89"/>
        <end position="156"/>
    </location>
</feature>
<dbReference type="Pfam" id="PF09751">
    <property type="entry name" value="Es2"/>
    <property type="match status" value="1"/>
</dbReference>
<comment type="similarity">
    <text evidence="2">Belongs to the ESS2 family.</text>
</comment>
<evidence type="ECO:0000256" key="2">
    <source>
        <dbReference type="ARBA" id="ARBA00009072"/>
    </source>
</evidence>
<reference evidence="5 6" key="1">
    <citation type="journal article" date="2010" name="Science">
        <title>Genomic comparison of the ants Camponotus floridanus and Harpegnathos saltator.</title>
        <authorList>
            <person name="Bonasio R."/>
            <person name="Zhang G."/>
            <person name="Ye C."/>
            <person name="Mutti N.S."/>
            <person name="Fang X."/>
            <person name="Qin N."/>
            <person name="Donahue G."/>
            <person name="Yang P."/>
            <person name="Li Q."/>
            <person name="Li C."/>
            <person name="Zhang P."/>
            <person name="Huang Z."/>
            <person name="Berger S.L."/>
            <person name="Reinberg D."/>
            <person name="Wang J."/>
            <person name="Liebig J."/>
        </authorList>
    </citation>
    <scope>NUCLEOTIDE SEQUENCE [LARGE SCALE GENOMIC DNA]</scope>
    <source>
        <strain evidence="6">C129</strain>
    </source>
</reference>
<dbReference type="OMA" id="MIIETEN"/>
<accession>E2AAH4</accession>
<dbReference type="PANTHER" id="PTHR12940">
    <property type="entry name" value="ES-2 PROTEIN - RELATED"/>
    <property type="match status" value="1"/>
</dbReference>
<protein>
    <submittedName>
        <fullName evidence="5">Protein DGCR14-like protein</fullName>
    </submittedName>
</protein>
<feature type="compositionally biased region" description="Basic and acidic residues" evidence="4">
    <location>
        <begin position="131"/>
        <end position="144"/>
    </location>
</feature>
<dbReference type="PANTHER" id="PTHR12940:SF0">
    <property type="entry name" value="SPLICING FACTOR ESS-2 HOMOLOG"/>
    <property type="match status" value="1"/>
</dbReference>
<dbReference type="GO" id="GO:0071013">
    <property type="term" value="C:catalytic step 2 spliceosome"/>
    <property type="evidence" value="ECO:0007669"/>
    <property type="project" value="TreeGrafter"/>
</dbReference>
<keyword evidence="3" id="KW-0539">Nucleus</keyword>
<dbReference type="InterPro" id="IPR019148">
    <property type="entry name" value="Nuclear_protein_DGCR14_ESS-2"/>
</dbReference>
<dbReference type="STRING" id="104421.E2AAH4"/>
<dbReference type="AlphaFoldDB" id="E2AAH4"/>
<dbReference type="EMBL" id="GL438125">
    <property type="protein sequence ID" value="EFN69575.1"/>
    <property type="molecule type" value="Genomic_DNA"/>
</dbReference>
<organism evidence="6">
    <name type="scientific">Camponotus floridanus</name>
    <name type="common">Florida carpenter ant</name>
    <dbReference type="NCBI Taxonomy" id="104421"/>
    <lineage>
        <taxon>Eukaryota</taxon>
        <taxon>Metazoa</taxon>
        <taxon>Ecdysozoa</taxon>
        <taxon>Arthropoda</taxon>
        <taxon>Hexapoda</taxon>
        <taxon>Insecta</taxon>
        <taxon>Pterygota</taxon>
        <taxon>Neoptera</taxon>
        <taxon>Endopterygota</taxon>
        <taxon>Hymenoptera</taxon>
        <taxon>Apocrita</taxon>
        <taxon>Aculeata</taxon>
        <taxon>Formicoidea</taxon>
        <taxon>Formicidae</taxon>
        <taxon>Formicinae</taxon>
        <taxon>Camponotus</taxon>
    </lineage>
</organism>